<reference evidence="2" key="2">
    <citation type="submission" date="2020-11" db="EMBL/GenBank/DDBJ databases">
        <authorList>
            <person name="McCartney M.A."/>
            <person name="Auch B."/>
            <person name="Kono T."/>
            <person name="Mallez S."/>
            <person name="Becker A."/>
            <person name="Gohl D.M."/>
            <person name="Silverstein K.A.T."/>
            <person name="Koren S."/>
            <person name="Bechman K.B."/>
            <person name="Herman A."/>
            <person name="Abrahante J.E."/>
            <person name="Garbe J."/>
        </authorList>
    </citation>
    <scope>NUCLEOTIDE SEQUENCE</scope>
    <source>
        <strain evidence="2">Duluth1</strain>
        <tissue evidence="2">Whole animal</tissue>
    </source>
</reference>
<dbReference type="AlphaFoldDB" id="A0A9D4EQB4"/>
<organism evidence="2 3">
    <name type="scientific">Dreissena polymorpha</name>
    <name type="common">Zebra mussel</name>
    <name type="synonym">Mytilus polymorpha</name>
    <dbReference type="NCBI Taxonomy" id="45954"/>
    <lineage>
        <taxon>Eukaryota</taxon>
        <taxon>Metazoa</taxon>
        <taxon>Spiralia</taxon>
        <taxon>Lophotrochozoa</taxon>
        <taxon>Mollusca</taxon>
        <taxon>Bivalvia</taxon>
        <taxon>Autobranchia</taxon>
        <taxon>Heteroconchia</taxon>
        <taxon>Euheterodonta</taxon>
        <taxon>Imparidentia</taxon>
        <taxon>Neoheterodontei</taxon>
        <taxon>Myida</taxon>
        <taxon>Dreissenoidea</taxon>
        <taxon>Dreissenidae</taxon>
        <taxon>Dreissena</taxon>
    </lineage>
</organism>
<sequence>MKVNNFRLLSIDRLRSLQGGLQSLLVLFARGGIVAAGRRIFIARGNTVYSMGSKILARGGKEDRSVWRSIISLQREVQSQLMGFLLGREQYLLGGEKIFSDIRSISSESLLRKKFSARDVRIHSIGFRKINTRKLLKNAQDTLNEMKQVADESMKMKVFVENFYQKHAALEDEDYEQAVKGNSK</sequence>
<keyword evidence="1" id="KW-0175">Coiled coil</keyword>
<evidence type="ECO:0000256" key="1">
    <source>
        <dbReference type="SAM" id="Coils"/>
    </source>
</evidence>
<dbReference type="EMBL" id="JAIWYP010000008">
    <property type="protein sequence ID" value="KAH3783871.1"/>
    <property type="molecule type" value="Genomic_DNA"/>
</dbReference>
<gene>
    <name evidence="2" type="ORF">DPMN_161821</name>
</gene>
<evidence type="ECO:0000313" key="3">
    <source>
        <dbReference type="Proteomes" id="UP000828390"/>
    </source>
</evidence>
<reference evidence="2" key="1">
    <citation type="journal article" date="2019" name="bioRxiv">
        <title>The Genome of the Zebra Mussel, Dreissena polymorpha: A Resource for Invasive Species Research.</title>
        <authorList>
            <person name="McCartney M.A."/>
            <person name="Auch B."/>
            <person name="Kono T."/>
            <person name="Mallez S."/>
            <person name="Zhang Y."/>
            <person name="Obille A."/>
            <person name="Becker A."/>
            <person name="Abrahante J.E."/>
            <person name="Garbe J."/>
            <person name="Badalamenti J.P."/>
            <person name="Herman A."/>
            <person name="Mangelson H."/>
            <person name="Liachko I."/>
            <person name="Sullivan S."/>
            <person name="Sone E.D."/>
            <person name="Koren S."/>
            <person name="Silverstein K.A.T."/>
            <person name="Beckman K.B."/>
            <person name="Gohl D.M."/>
        </authorList>
    </citation>
    <scope>NUCLEOTIDE SEQUENCE</scope>
    <source>
        <strain evidence="2">Duluth1</strain>
        <tissue evidence="2">Whole animal</tissue>
    </source>
</reference>
<dbReference type="Proteomes" id="UP000828390">
    <property type="component" value="Unassembled WGS sequence"/>
</dbReference>
<evidence type="ECO:0000313" key="2">
    <source>
        <dbReference type="EMBL" id="KAH3783871.1"/>
    </source>
</evidence>
<feature type="coiled-coil region" evidence="1">
    <location>
        <begin position="129"/>
        <end position="156"/>
    </location>
</feature>
<comment type="caution">
    <text evidence="2">The sequence shown here is derived from an EMBL/GenBank/DDBJ whole genome shotgun (WGS) entry which is preliminary data.</text>
</comment>
<protein>
    <submittedName>
        <fullName evidence="2">Uncharacterized protein</fullName>
    </submittedName>
</protein>
<accession>A0A9D4EQB4</accession>
<proteinExistence type="predicted"/>
<keyword evidence="3" id="KW-1185">Reference proteome</keyword>
<name>A0A9D4EQB4_DREPO</name>